<feature type="transmembrane region" description="Helical" evidence="6">
    <location>
        <begin position="12"/>
        <end position="33"/>
    </location>
</feature>
<feature type="transmembrane region" description="Helical" evidence="6">
    <location>
        <begin position="97"/>
        <end position="117"/>
    </location>
</feature>
<comment type="subcellular location">
    <subcellularLocation>
        <location evidence="1">Cell membrane</location>
        <topology evidence="1">Multi-pass membrane protein</topology>
    </subcellularLocation>
</comment>
<evidence type="ECO:0000313" key="8">
    <source>
        <dbReference type="EMBL" id="MFC4015739.1"/>
    </source>
</evidence>
<evidence type="ECO:0000256" key="2">
    <source>
        <dbReference type="ARBA" id="ARBA00022475"/>
    </source>
</evidence>
<keyword evidence="3 6" id="KW-0812">Transmembrane</keyword>
<dbReference type="InterPro" id="IPR010432">
    <property type="entry name" value="RDD"/>
</dbReference>
<evidence type="ECO:0000256" key="3">
    <source>
        <dbReference type="ARBA" id="ARBA00022692"/>
    </source>
</evidence>
<dbReference type="Pfam" id="PF06271">
    <property type="entry name" value="RDD"/>
    <property type="match status" value="1"/>
</dbReference>
<dbReference type="Proteomes" id="UP001595851">
    <property type="component" value="Unassembled WGS sequence"/>
</dbReference>
<name>A0ABV8GRZ2_9ACTN</name>
<dbReference type="PANTHER" id="PTHR36115:SF6">
    <property type="entry name" value="PROLINE-RICH ANTIGEN HOMOLOG"/>
    <property type="match status" value="1"/>
</dbReference>
<sequence>MADRFLAWYLDGWGSLIALYVSVGLAAGAQLLLESAGAPADVGRPLYVAIYLAAQWAYWVLPVALSGLTAGKWLMNTRIVDATTGGTPGYWRATLRFFVFAPSSLLVFPMLIVGLIAKGEPRHRTLWDFAGRTCVIKLPPKR</sequence>
<comment type="caution">
    <text evidence="8">The sequence shown here is derived from an EMBL/GenBank/DDBJ whole genome shotgun (WGS) entry which is preliminary data.</text>
</comment>
<keyword evidence="4 6" id="KW-1133">Transmembrane helix</keyword>
<evidence type="ECO:0000256" key="1">
    <source>
        <dbReference type="ARBA" id="ARBA00004651"/>
    </source>
</evidence>
<dbReference type="InterPro" id="IPR051791">
    <property type="entry name" value="Pra-immunoreactive"/>
</dbReference>
<keyword evidence="5 6" id="KW-0472">Membrane</keyword>
<feature type="domain" description="RDD" evidence="7">
    <location>
        <begin position="2"/>
        <end position="131"/>
    </location>
</feature>
<evidence type="ECO:0000259" key="7">
    <source>
        <dbReference type="Pfam" id="PF06271"/>
    </source>
</evidence>
<reference evidence="9" key="1">
    <citation type="journal article" date="2019" name="Int. J. Syst. Evol. Microbiol.">
        <title>The Global Catalogue of Microorganisms (GCM) 10K type strain sequencing project: providing services to taxonomists for standard genome sequencing and annotation.</title>
        <authorList>
            <consortium name="The Broad Institute Genomics Platform"/>
            <consortium name="The Broad Institute Genome Sequencing Center for Infectious Disease"/>
            <person name="Wu L."/>
            <person name="Ma J."/>
        </authorList>
    </citation>
    <scope>NUCLEOTIDE SEQUENCE [LARGE SCALE GENOMIC DNA]</scope>
    <source>
        <strain evidence="9">TBRC 1276</strain>
    </source>
</reference>
<evidence type="ECO:0000256" key="5">
    <source>
        <dbReference type="ARBA" id="ARBA00023136"/>
    </source>
</evidence>
<accession>A0ABV8GRZ2</accession>
<dbReference type="EMBL" id="JBHSBI010000049">
    <property type="protein sequence ID" value="MFC4015739.1"/>
    <property type="molecule type" value="Genomic_DNA"/>
</dbReference>
<evidence type="ECO:0000256" key="4">
    <source>
        <dbReference type="ARBA" id="ARBA00022989"/>
    </source>
</evidence>
<keyword evidence="2" id="KW-1003">Cell membrane</keyword>
<gene>
    <name evidence="8" type="ORF">ACFOY2_51605</name>
</gene>
<feature type="transmembrane region" description="Helical" evidence="6">
    <location>
        <begin position="45"/>
        <end position="65"/>
    </location>
</feature>
<evidence type="ECO:0000313" key="9">
    <source>
        <dbReference type="Proteomes" id="UP001595851"/>
    </source>
</evidence>
<evidence type="ECO:0000256" key="6">
    <source>
        <dbReference type="SAM" id="Phobius"/>
    </source>
</evidence>
<organism evidence="8 9">
    <name type="scientific">Nonomuraea purpurea</name>
    <dbReference type="NCBI Taxonomy" id="1849276"/>
    <lineage>
        <taxon>Bacteria</taxon>
        <taxon>Bacillati</taxon>
        <taxon>Actinomycetota</taxon>
        <taxon>Actinomycetes</taxon>
        <taxon>Streptosporangiales</taxon>
        <taxon>Streptosporangiaceae</taxon>
        <taxon>Nonomuraea</taxon>
    </lineage>
</organism>
<dbReference type="RefSeq" id="WP_379535546.1">
    <property type="nucleotide sequence ID" value="NZ_JBHSBI010000049.1"/>
</dbReference>
<dbReference type="PANTHER" id="PTHR36115">
    <property type="entry name" value="PROLINE-RICH ANTIGEN HOMOLOG-RELATED"/>
    <property type="match status" value="1"/>
</dbReference>
<proteinExistence type="predicted"/>
<keyword evidence="9" id="KW-1185">Reference proteome</keyword>
<protein>
    <submittedName>
        <fullName evidence="8">RDD family protein</fullName>
    </submittedName>
</protein>